<name>A0ABN6Z9R8_9FIRM</name>
<dbReference type="RefSeq" id="WP_161832771.1">
    <property type="nucleotide sequence ID" value="NZ_AP028127.1"/>
</dbReference>
<dbReference type="InterPro" id="IPR025613">
    <property type="entry name" value="YlbE"/>
</dbReference>
<dbReference type="Proteomes" id="UP001432099">
    <property type="component" value="Chromosome"/>
</dbReference>
<evidence type="ECO:0000313" key="2">
    <source>
        <dbReference type="Proteomes" id="UP001432099"/>
    </source>
</evidence>
<evidence type="ECO:0000313" key="1">
    <source>
        <dbReference type="EMBL" id="BEH90594.1"/>
    </source>
</evidence>
<evidence type="ECO:0008006" key="3">
    <source>
        <dbReference type="Google" id="ProtNLM"/>
    </source>
</evidence>
<keyword evidence="2" id="KW-1185">Reference proteome</keyword>
<protein>
    <recommendedName>
        <fullName evidence="3">YlbE-like protein</fullName>
    </recommendedName>
</protein>
<proteinExistence type="predicted"/>
<dbReference type="Pfam" id="PF14003">
    <property type="entry name" value="YlbE"/>
    <property type="match status" value="1"/>
</dbReference>
<organism evidence="1 2">
    <name type="scientific">Turicibacter faecis</name>
    <dbReference type="NCBI Taxonomy" id="2963365"/>
    <lineage>
        <taxon>Bacteria</taxon>
        <taxon>Bacillati</taxon>
        <taxon>Bacillota</taxon>
        <taxon>Erysipelotrichia</taxon>
        <taxon>Erysipelotrichales</taxon>
        <taxon>Turicibacteraceae</taxon>
        <taxon>Turicibacter</taxon>
    </lineage>
</organism>
<accession>A0ABN6Z9R8</accession>
<reference evidence="1" key="1">
    <citation type="journal article" date="2024" name="Int. J. Syst. Evol. Microbiol.">
        <title>Turicibacter faecis sp. nov., isolated from faeces of heart failure mouse model.</title>
        <authorList>
            <person name="Imamura Y."/>
            <person name="Motooka D."/>
            <person name="Nakajima Y."/>
            <person name="Ito S."/>
            <person name="Kitakaze M."/>
            <person name="Iida T."/>
            <person name="Nakamura S."/>
        </authorList>
    </citation>
    <scope>NUCLEOTIDE SEQUENCE</scope>
    <source>
        <strain evidence="1">TC023</strain>
    </source>
</reference>
<gene>
    <name evidence="1" type="ORF">T23_06960</name>
</gene>
<dbReference type="EMBL" id="AP028127">
    <property type="protein sequence ID" value="BEH90594.1"/>
    <property type="molecule type" value="Genomic_DNA"/>
</dbReference>
<sequence length="74" mass="9290">MEIMYQIVNNVEQRDYIRMYPIWYKELNRNPERYQEFVNEIETIKKQSQPTRLQKFEKQLNVAQFMLRMLNSNK</sequence>